<evidence type="ECO:0000313" key="1">
    <source>
        <dbReference type="EMBL" id="KZB94086.1"/>
    </source>
</evidence>
<evidence type="ECO:0000313" key="2">
    <source>
        <dbReference type="Proteomes" id="UP000078460"/>
    </source>
</evidence>
<accession>A0A175Y119</accession>
<dbReference type="RefSeq" id="WP_062125815.1">
    <property type="nucleotide sequence ID" value="NZ_CP017578.1"/>
</dbReference>
<protein>
    <submittedName>
        <fullName evidence="1">Uncharacterized protein</fullName>
    </submittedName>
</protein>
<dbReference type="EMBL" id="LQCK02000045">
    <property type="protein sequence ID" value="KZB94086.1"/>
    <property type="molecule type" value="Genomic_DNA"/>
</dbReference>
<dbReference type="Proteomes" id="UP000078460">
    <property type="component" value="Unassembled WGS sequence"/>
</dbReference>
<dbReference type="AlphaFoldDB" id="A0A175Y119"/>
<keyword evidence="2" id="KW-1185">Reference proteome</keyword>
<proteinExistence type="predicted"/>
<comment type="caution">
    <text evidence="1">The sequence shown here is derived from an EMBL/GenBank/DDBJ whole genome shotgun (WGS) entry which is preliminary data.</text>
</comment>
<dbReference type="KEGG" id="smy:BJP26_00615"/>
<sequence length="162" mass="17138">MTPLGHVVSVVAIWSMMLFGVRFAVAAVEWMLPVGFAFASWARCGRARRIEHGRVFVRAVVRLHVDFRRAIVTPWSAPLLFVGSAMIGFGYAFGASGDAAKLVSHTPDAWNAFDVATDAIAAALSITGMSFVLAATAQRRTASFLVSAALIATGIGIGVVTL</sequence>
<reference evidence="1" key="1">
    <citation type="submission" date="2016-03" db="EMBL/GenBank/DDBJ databases">
        <title>Sphingomonas melonis TY, whole genome shotgun sequencing.</title>
        <authorList>
            <person name="Wang H."/>
            <person name="Zhu P."/>
        </authorList>
    </citation>
    <scope>NUCLEOTIDE SEQUENCE [LARGE SCALE GENOMIC DNA]</scope>
    <source>
        <strain evidence="1">TY</strain>
    </source>
</reference>
<gene>
    <name evidence="1" type="ORF">AVM11_08765</name>
</gene>
<dbReference type="OrthoDB" id="7569542at2"/>
<organism evidence="1 2">
    <name type="scientific">Sphingomonas melonis TY</name>
    <dbReference type="NCBI Taxonomy" id="621456"/>
    <lineage>
        <taxon>Bacteria</taxon>
        <taxon>Pseudomonadati</taxon>
        <taxon>Pseudomonadota</taxon>
        <taxon>Alphaproteobacteria</taxon>
        <taxon>Sphingomonadales</taxon>
        <taxon>Sphingomonadaceae</taxon>
        <taxon>Sphingomonas</taxon>
    </lineage>
</organism>
<dbReference type="STRING" id="621456.BJP26_00615"/>
<name>A0A175Y119_9SPHN</name>